<protein>
    <submittedName>
        <fullName evidence="1">Uncharacterized protein</fullName>
    </submittedName>
</protein>
<organism evidence="1 2">
    <name type="scientific">Thermosporothrix hazakensis</name>
    <dbReference type="NCBI Taxonomy" id="644383"/>
    <lineage>
        <taxon>Bacteria</taxon>
        <taxon>Bacillati</taxon>
        <taxon>Chloroflexota</taxon>
        <taxon>Ktedonobacteria</taxon>
        <taxon>Ktedonobacterales</taxon>
        <taxon>Thermosporotrichaceae</taxon>
        <taxon>Thermosporothrix</taxon>
    </lineage>
</organism>
<gene>
    <name evidence="1" type="ORF">EI42_05641</name>
</gene>
<name>A0A326TWB1_THEHA</name>
<accession>A0A326TWB1</accession>
<evidence type="ECO:0000313" key="2">
    <source>
        <dbReference type="Proteomes" id="UP000248806"/>
    </source>
</evidence>
<dbReference type="AlphaFoldDB" id="A0A326TWB1"/>
<dbReference type="EMBL" id="QKUF01000036">
    <property type="protein sequence ID" value="PZW21105.1"/>
    <property type="molecule type" value="Genomic_DNA"/>
</dbReference>
<proteinExistence type="predicted"/>
<comment type="caution">
    <text evidence="1">The sequence shown here is derived from an EMBL/GenBank/DDBJ whole genome shotgun (WGS) entry which is preliminary data.</text>
</comment>
<dbReference type="Proteomes" id="UP000248806">
    <property type="component" value="Unassembled WGS sequence"/>
</dbReference>
<keyword evidence="2" id="KW-1185">Reference proteome</keyword>
<evidence type="ECO:0000313" key="1">
    <source>
        <dbReference type="EMBL" id="PZW21105.1"/>
    </source>
</evidence>
<reference evidence="1 2" key="1">
    <citation type="submission" date="2018-06" db="EMBL/GenBank/DDBJ databases">
        <title>Genomic Encyclopedia of Archaeal and Bacterial Type Strains, Phase II (KMG-II): from individual species to whole genera.</title>
        <authorList>
            <person name="Goeker M."/>
        </authorList>
    </citation>
    <scope>NUCLEOTIDE SEQUENCE [LARGE SCALE GENOMIC DNA]</scope>
    <source>
        <strain evidence="1 2">ATCC BAA-1881</strain>
    </source>
</reference>
<sequence>MPSGMSAERFFKPVVVKLPFGTFQLRQLRLRDVSDVEQTGSQELSARQYAEMLLDRMMIEPRSFVERIGDVPDEQIQAILLDWWNQQFGKEYPLSEDATLQTFQDAVEQHMLKLVKSFKQDVNQLTRSFQSTLDLSKPINEVVKPFRLSSSMQNLFPSFKFQDMLPSFKPSLLSVEKLGVEKLLLGEFTALSRYVQQSVQALQLNWLAPLSSDLLRTQEFFQRIPDLSQLRQMQKEEGLAGESLLEYVERKMTMKELLEIVGMEKQGQHDPQVALDMTHNPSFMELLFSFCEHSEVLRPRLPALREGLAVYLEKRYYAAIPSIIPQLEGVIGDFLLLRDMVVLDGHTIYRRGPDGRPALNKKNKPIKLSGLRDLMNESGWANDSSFSGIAAVFTNWIIPRRNGVMHGRDHTYGEDPQFAANCLCILRYFIEQMHGIDQ</sequence>